<dbReference type="Proteomes" id="UP000824120">
    <property type="component" value="Chromosome 9"/>
</dbReference>
<proteinExistence type="predicted"/>
<gene>
    <name evidence="1" type="ORF">H5410_045909</name>
</gene>
<evidence type="ECO:0000313" key="1">
    <source>
        <dbReference type="EMBL" id="KAG5585475.1"/>
    </source>
</evidence>
<protein>
    <submittedName>
        <fullName evidence="1">Uncharacterized protein</fullName>
    </submittedName>
</protein>
<reference evidence="1 2" key="1">
    <citation type="submission" date="2020-09" db="EMBL/GenBank/DDBJ databases">
        <title>De no assembly of potato wild relative species, Solanum commersonii.</title>
        <authorList>
            <person name="Cho K."/>
        </authorList>
    </citation>
    <scope>NUCLEOTIDE SEQUENCE [LARGE SCALE GENOMIC DNA]</scope>
    <source>
        <strain evidence="1">LZ3.2</strain>
        <tissue evidence="1">Leaf</tissue>
    </source>
</reference>
<dbReference type="EMBL" id="JACXVP010000009">
    <property type="protein sequence ID" value="KAG5585475.1"/>
    <property type="molecule type" value="Genomic_DNA"/>
</dbReference>
<name>A0A9J5XAU8_SOLCO</name>
<organism evidence="1 2">
    <name type="scientific">Solanum commersonii</name>
    <name type="common">Commerson's wild potato</name>
    <name type="synonym">Commerson's nightshade</name>
    <dbReference type="NCBI Taxonomy" id="4109"/>
    <lineage>
        <taxon>Eukaryota</taxon>
        <taxon>Viridiplantae</taxon>
        <taxon>Streptophyta</taxon>
        <taxon>Embryophyta</taxon>
        <taxon>Tracheophyta</taxon>
        <taxon>Spermatophyta</taxon>
        <taxon>Magnoliopsida</taxon>
        <taxon>eudicotyledons</taxon>
        <taxon>Gunneridae</taxon>
        <taxon>Pentapetalae</taxon>
        <taxon>asterids</taxon>
        <taxon>lamiids</taxon>
        <taxon>Solanales</taxon>
        <taxon>Solanaceae</taxon>
        <taxon>Solanoideae</taxon>
        <taxon>Solaneae</taxon>
        <taxon>Solanum</taxon>
    </lineage>
</organism>
<sequence length="104" mass="12032">MIADEVLKEIVIHIHIKSQTRAKWQITLQQLNISKLLVLMGEQVDKRSFKDLFSSFKDLFSSFMHLLSSRVERSANNNSAFEEVPPFKSFAFTPPPNPNAWLRV</sequence>
<evidence type="ECO:0000313" key="2">
    <source>
        <dbReference type="Proteomes" id="UP000824120"/>
    </source>
</evidence>
<accession>A0A9J5XAU8</accession>
<comment type="caution">
    <text evidence="1">The sequence shown here is derived from an EMBL/GenBank/DDBJ whole genome shotgun (WGS) entry which is preliminary data.</text>
</comment>
<dbReference type="AlphaFoldDB" id="A0A9J5XAU8"/>
<keyword evidence="2" id="KW-1185">Reference proteome</keyword>